<dbReference type="InterPro" id="IPR036770">
    <property type="entry name" value="Ankyrin_rpt-contain_sf"/>
</dbReference>
<sequence>MRKSIIYLGLACLVFGNVSFANETSTSKAQMEFFENTNTPLCNAIAKGDLESVKKFIEYGVNVNEQSNGSTPLMLAARYNKVEILKVLIANGAKADAKDNNGKTALQYAVNSNATEAVAYLKQV</sequence>
<organism evidence="5 6">
    <name type="scientific">Flavobacterium macrobrachii</name>
    <dbReference type="NCBI Taxonomy" id="591204"/>
    <lineage>
        <taxon>Bacteria</taxon>
        <taxon>Pseudomonadati</taxon>
        <taxon>Bacteroidota</taxon>
        <taxon>Flavobacteriia</taxon>
        <taxon>Flavobacteriales</taxon>
        <taxon>Flavobacteriaceae</taxon>
        <taxon>Flavobacterium</taxon>
    </lineage>
</organism>
<evidence type="ECO:0000313" key="5">
    <source>
        <dbReference type="EMBL" id="MBM6500508.1"/>
    </source>
</evidence>
<keyword evidence="2 3" id="KW-0040">ANK repeat</keyword>
<dbReference type="Proteomes" id="UP000759529">
    <property type="component" value="Unassembled WGS sequence"/>
</dbReference>
<dbReference type="PANTHER" id="PTHR24171">
    <property type="entry name" value="ANKYRIN REPEAT DOMAIN-CONTAINING PROTEIN 39-RELATED"/>
    <property type="match status" value="1"/>
</dbReference>
<evidence type="ECO:0000256" key="4">
    <source>
        <dbReference type="SAM" id="SignalP"/>
    </source>
</evidence>
<accession>A0ABS2CZW0</accession>
<dbReference type="SUPFAM" id="SSF48403">
    <property type="entry name" value="Ankyrin repeat"/>
    <property type="match status" value="1"/>
</dbReference>
<dbReference type="Pfam" id="PF12796">
    <property type="entry name" value="Ank_2"/>
    <property type="match status" value="1"/>
</dbReference>
<name>A0ABS2CZW0_9FLAO</name>
<feature type="repeat" description="ANK" evidence="3">
    <location>
        <begin position="68"/>
        <end position="100"/>
    </location>
</feature>
<evidence type="ECO:0000256" key="3">
    <source>
        <dbReference type="PROSITE-ProRule" id="PRU00023"/>
    </source>
</evidence>
<feature type="repeat" description="ANK" evidence="3">
    <location>
        <begin position="36"/>
        <end position="68"/>
    </location>
</feature>
<dbReference type="PROSITE" id="PS50088">
    <property type="entry name" value="ANK_REPEAT"/>
    <property type="match status" value="2"/>
</dbReference>
<dbReference type="EMBL" id="JACSOD020000504">
    <property type="protein sequence ID" value="MBM6500508.1"/>
    <property type="molecule type" value="Genomic_DNA"/>
</dbReference>
<gene>
    <name evidence="5" type="ORF">H9X54_014545</name>
</gene>
<keyword evidence="1" id="KW-0677">Repeat</keyword>
<dbReference type="PROSITE" id="PS50297">
    <property type="entry name" value="ANK_REP_REGION"/>
    <property type="match status" value="1"/>
</dbReference>
<dbReference type="InterPro" id="IPR002110">
    <property type="entry name" value="Ankyrin_rpt"/>
</dbReference>
<dbReference type="SMART" id="SM00248">
    <property type="entry name" value="ANK"/>
    <property type="match status" value="2"/>
</dbReference>
<evidence type="ECO:0000256" key="2">
    <source>
        <dbReference type="ARBA" id="ARBA00023043"/>
    </source>
</evidence>
<dbReference type="RefSeq" id="WP_187656524.1">
    <property type="nucleotide sequence ID" value="NZ_JACSOD020000504.1"/>
</dbReference>
<feature type="signal peptide" evidence="4">
    <location>
        <begin position="1"/>
        <end position="21"/>
    </location>
</feature>
<protein>
    <submittedName>
        <fullName evidence="5">Ankyrin repeat domain-containing protein</fullName>
    </submittedName>
</protein>
<feature type="chain" id="PRO_5045598621" evidence="4">
    <location>
        <begin position="22"/>
        <end position="124"/>
    </location>
</feature>
<dbReference type="Gene3D" id="1.25.40.20">
    <property type="entry name" value="Ankyrin repeat-containing domain"/>
    <property type="match status" value="1"/>
</dbReference>
<dbReference type="PANTHER" id="PTHR24171:SF9">
    <property type="entry name" value="ANKYRIN REPEAT DOMAIN-CONTAINING PROTEIN 39"/>
    <property type="match status" value="1"/>
</dbReference>
<evidence type="ECO:0000256" key="1">
    <source>
        <dbReference type="ARBA" id="ARBA00022737"/>
    </source>
</evidence>
<keyword evidence="6" id="KW-1185">Reference proteome</keyword>
<keyword evidence="4" id="KW-0732">Signal</keyword>
<evidence type="ECO:0000313" key="6">
    <source>
        <dbReference type="Proteomes" id="UP000759529"/>
    </source>
</evidence>
<proteinExistence type="predicted"/>
<comment type="caution">
    <text evidence="5">The sequence shown here is derived from an EMBL/GenBank/DDBJ whole genome shotgun (WGS) entry which is preliminary data.</text>
</comment>
<reference evidence="5 6" key="1">
    <citation type="submission" date="2021-02" db="EMBL/GenBank/DDBJ databases">
        <authorList>
            <person name="Jung H.S."/>
            <person name="Chun B.H."/>
            <person name="Jeon C.O."/>
        </authorList>
    </citation>
    <scope>NUCLEOTIDE SEQUENCE [LARGE SCALE GENOMIC DNA]</scope>
    <source>
        <strain evidence="5 6">LMG 25203</strain>
    </source>
</reference>